<feature type="transmembrane region" description="Helical" evidence="8">
    <location>
        <begin position="183"/>
        <end position="204"/>
    </location>
</feature>
<dbReference type="PANTHER" id="PTHR30574:SF1">
    <property type="entry name" value="SULPHUR TRANSPORT DOMAIN-CONTAINING PROTEIN"/>
    <property type="match status" value="1"/>
</dbReference>
<dbReference type="OMA" id="MIIGSRM"/>
<protein>
    <submittedName>
        <fullName evidence="9">Uncharacterized protein</fullName>
    </submittedName>
</protein>
<keyword evidence="3" id="KW-1003">Cell membrane</keyword>
<comment type="caution">
    <text evidence="9">The sequence shown here is derived from an EMBL/GenBank/DDBJ whole genome shotgun (WGS) entry which is preliminary data.</text>
</comment>
<feature type="transmembrane region" description="Helical" evidence="8">
    <location>
        <begin position="324"/>
        <end position="343"/>
    </location>
</feature>
<evidence type="ECO:0000256" key="6">
    <source>
        <dbReference type="ARBA" id="ARBA00022989"/>
    </source>
</evidence>
<keyword evidence="6 8" id="KW-1133">Transmembrane helix</keyword>
<feature type="transmembrane region" description="Helical" evidence="8">
    <location>
        <begin position="294"/>
        <end position="312"/>
    </location>
</feature>
<reference evidence="9 10" key="1">
    <citation type="journal article" date="2012" name="Genome Biol.">
        <title>Genome and low-iron response of an oceanic diatom adapted to chronic iron limitation.</title>
        <authorList>
            <person name="Lommer M."/>
            <person name="Specht M."/>
            <person name="Roy A.S."/>
            <person name="Kraemer L."/>
            <person name="Andreson R."/>
            <person name="Gutowska M.A."/>
            <person name="Wolf J."/>
            <person name="Bergner S.V."/>
            <person name="Schilhabel M.B."/>
            <person name="Klostermeier U.C."/>
            <person name="Beiko R.G."/>
            <person name="Rosenstiel P."/>
            <person name="Hippler M."/>
            <person name="Laroche J."/>
        </authorList>
    </citation>
    <scope>NUCLEOTIDE SEQUENCE [LARGE SCALE GENOMIC DNA]</scope>
    <source>
        <strain evidence="9 10">CCMP1005</strain>
    </source>
</reference>
<evidence type="ECO:0000256" key="7">
    <source>
        <dbReference type="ARBA" id="ARBA00023136"/>
    </source>
</evidence>
<proteinExistence type="predicted"/>
<keyword evidence="4" id="KW-0997">Cell inner membrane</keyword>
<dbReference type="PANTHER" id="PTHR30574">
    <property type="entry name" value="INNER MEMBRANE PROTEIN YEDE"/>
    <property type="match status" value="1"/>
</dbReference>
<evidence type="ECO:0000256" key="2">
    <source>
        <dbReference type="ARBA" id="ARBA00022448"/>
    </source>
</evidence>
<feature type="transmembrane region" description="Helical" evidence="8">
    <location>
        <begin position="15"/>
        <end position="34"/>
    </location>
</feature>
<evidence type="ECO:0000256" key="4">
    <source>
        <dbReference type="ARBA" id="ARBA00022519"/>
    </source>
</evidence>
<dbReference type="AlphaFoldDB" id="K0T654"/>
<dbReference type="OrthoDB" id="10254418at2759"/>
<evidence type="ECO:0000256" key="3">
    <source>
        <dbReference type="ARBA" id="ARBA00022475"/>
    </source>
</evidence>
<keyword evidence="5 8" id="KW-0812">Transmembrane</keyword>
<evidence type="ECO:0000313" key="10">
    <source>
        <dbReference type="Proteomes" id="UP000266841"/>
    </source>
</evidence>
<dbReference type="GO" id="GO:0005886">
    <property type="term" value="C:plasma membrane"/>
    <property type="evidence" value="ECO:0007669"/>
    <property type="project" value="UniProtKB-SubCell"/>
</dbReference>
<organism evidence="9 10">
    <name type="scientific">Thalassiosira oceanica</name>
    <name type="common">Marine diatom</name>
    <dbReference type="NCBI Taxonomy" id="159749"/>
    <lineage>
        <taxon>Eukaryota</taxon>
        <taxon>Sar</taxon>
        <taxon>Stramenopiles</taxon>
        <taxon>Ochrophyta</taxon>
        <taxon>Bacillariophyta</taxon>
        <taxon>Coscinodiscophyceae</taxon>
        <taxon>Thalassiosirophycidae</taxon>
        <taxon>Thalassiosirales</taxon>
        <taxon>Thalassiosiraceae</taxon>
        <taxon>Thalassiosira</taxon>
    </lineage>
</organism>
<dbReference type="InterPro" id="IPR007272">
    <property type="entry name" value="Sulf_transp_TsuA/YedE"/>
</dbReference>
<name>K0T654_THAOC</name>
<keyword evidence="2" id="KW-0813">Transport</keyword>
<feature type="transmembrane region" description="Helical" evidence="8">
    <location>
        <begin position="240"/>
        <end position="261"/>
    </location>
</feature>
<feature type="transmembrane region" description="Helical" evidence="8">
    <location>
        <begin position="363"/>
        <end position="383"/>
    </location>
</feature>
<keyword evidence="7 8" id="KW-0472">Membrane</keyword>
<feature type="transmembrane region" description="Helical" evidence="8">
    <location>
        <begin position="102"/>
        <end position="126"/>
    </location>
</feature>
<gene>
    <name evidence="9" type="ORF">THAOC_10021</name>
</gene>
<comment type="subcellular location">
    <subcellularLocation>
        <location evidence="1">Cell inner membrane</location>
        <topology evidence="1">Multi-pass membrane protein</topology>
    </subcellularLocation>
</comment>
<feature type="transmembrane region" description="Helical" evidence="8">
    <location>
        <begin position="132"/>
        <end position="151"/>
    </location>
</feature>
<evidence type="ECO:0000313" key="9">
    <source>
        <dbReference type="EMBL" id="EJK68771.1"/>
    </source>
</evidence>
<dbReference type="Pfam" id="PF04143">
    <property type="entry name" value="Sulf_transp"/>
    <property type="match status" value="1"/>
</dbReference>
<keyword evidence="10" id="KW-1185">Reference proteome</keyword>
<dbReference type="EMBL" id="AGNL01010853">
    <property type="protein sequence ID" value="EJK68771.1"/>
    <property type="molecule type" value="Genomic_DNA"/>
</dbReference>
<evidence type="ECO:0000256" key="1">
    <source>
        <dbReference type="ARBA" id="ARBA00004429"/>
    </source>
</evidence>
<dbReference type="Proteomes" id="UP000266841">
    <property type="component" value="Unassembled WGS sequence"/>
</dbReference>
<dbReference type="eggNOG" id="ENOG502S5TV">
    <property type="taxonomic scope" value="Eukaryota"/>
</dbReference>
<sequence>MSQKSTKSDTTKSNWPLVVLTSSIMGICFGVSFYKSHVYEPQIIRGQFLFQRFVMLKVFFGAMGIGALIFSALSSMKARAFDQVRTLWRPTSLTRSWTSGPVLGGVLLGMGMSLSGACPGMVWIALGTGTSNSLLTIAGGVLGASAYGVYADAIQERLLNRGPMGPCSQVYADEAMRKSSTMLTFILGMVCLGGCALLETLVPWKTELPNRLSEALSEPMCEFGSPEFSFFECPAWPPSIAGMLLGALQLPGVVFVGNVLGSATAFQILSSLCLAPLGLSSKYVRIFATPNPLAWFQLPYVGVASVIAHLLAGKSGDLKGAIGVDEMQAFLGGFVLIFGSRLAGGCTSGHGLSGCAMLMTQSWIAVPSMFAGGIALSILLQACDGKFFVL</sequence>
<evidence type="ECO:0000256" key="8">
    <source>
        <dbReference type="SAM" id="Phobius"/>
    </source>
</evidence>
<feature type="transmembrane region" description="Helical" evidence="8">
    <location>
        <begin position="54"/>
        <end position="73"/>
    </location>
</feature>
<accession>K0T654</accession>
<evidence type="ECO:0000256" key="5">
    <source>
        <dbReference type="ARBA" id="ARBA00022692"/>
    </source>
</evidence>